<dbReference type="HAMAP" id="MF_03224">
    <property type="entry name" value="CN_hydrolase"/>
    <property type="match status" value="1"/>
</dbReference>
<feature type="transmembrane region" description="Helical" evidence="14">
    <location>
        <begin position="500"/>
        <end position="520"/>
    </location>
</feature>
<comment type="catalytic activity">
    <reaction evidence="10 11">
        <text>formamide = hydrogen cyanide + H2O</text>
        <dbReference type="Rhea" id="RHEA:21720"/>
        <dbReference type="ChEBI" id="CHEBI:15377"/>
        <dbReference type="ChEBI" id="CHEBI:16397"/>
        <dbReference type="ChEBI" id="CHEBI:18407"/>
        <dbReference type="EC" id="4.2.1.66"/>
    </reaction>
</comment>
<evidence type="ECO:0000256" key="7">
    <source>
        <dbReference type="ARBA" id="ARBA00022989"/>
    </source>
</evidence>
<dbReference type="Pfam" id="PF01490">
    <property type="entry name" value="Aa_trans"/>
    <property type="match status" value="1"/>
</dbReference>
<proteinExistence type="evidence at transcript level"/>
<dbReference type="GO" id="GO:0000257">
    <property type="term" value="F:nitrilase activity"/>
    <property type="evidence" value="ECO:0007669"/>
    <property type="project" value="UniProtKB-ARBA"/>
</dbReference>
<comment type="induction">
    <text evidence="11">By cyanide.</text>
</comment>
<feature type="transmembrane region" description="Helical" evidence="14">
    <location>
        <begin position="1074"/>
        <end position="1096"/>
    </location>
</feature>
<evidence type="ECO:0000256" key="12">
    <source>
        <dbReference type="PROSITE-ProRule" id="PRU10139"/>
    </source>
</evidence>
<evidence type="ECO:0000256" key="13">
    <source>
        <dbReference type="SAM" id="MobiDB-lite"/>
    </source>
</evidence>
<keyword evidence="5 14" id="KW-0812">Transmembrane</keyword>
<evidence type="ECO:0000256" key="9">
    <source>
        <dbReference type="ARBA" id="ARBA00023239"/>
    </source>
</evidence>
<dbReference type="InterPro" id="IPR003010">
    <property type="entry name" value="C-N_Hydrolase"/>
</dbReference>
<dbReference type="InterPro" id="IPR000132">
    <property type="entry name" value="Nitrilase/CN_hydratase_CS"/>
</dbReference>
<evidence type="ECO:0000259" key="15">
    <source>
        <dbReference type="PROSITE" id="PS50263"/>
    </source>
</evidence>
<dbReference type="InterPro" id="IPR013057">
    <property type="entry name" value="AA_transpt_TM"/>
</dbReference>
<dbReference type="InterPro" id="IPR011701">
    <property type="entry name" value="MFS"/>
</dbReference>
<dbReference type="PANTHER" id="PTHR46044">
    <property type="entry name" value="NITRILASE"/>
    <property type="match status" value="1"/>
</dbReference>
<feature type="transmembrane region" description="Helical" evidence="14">
    <location>
        <begin position="1116"/>
        <end position="1135"/>
    </location>
</feature>
<evidence type="ECO:0000256" key="10">
    <source>
        <dbReference type="ARBA" id="ARBA00047580"/>
    </source>
</evidence>
<comment type="function">
    <text evidence="11">Catalyzes the hydration of cyanide to formamide. Degradation of cyanide may be important for plant pathogenic fungi in infection of cyanogenic plants.</text>
</comment>
<gene>
    <name evidence="16" type="ORF">PEBR_06288</name>
</gene>
<feature type="transmembrane region" description="Helical" evidence="14">
    <location>
        <begin position="571"/>
        <end position="597"/>
    </location>
</feature>
<dbReference type="GO" id="GO:0022857">
    <property type="term" value="F:transmembrane transporter activity"/>
    <property type="evidence" value="ECO:0007669"/>
    <property type="project" value="InterPro"/>
</dbReference>
<sequence length="1265" mass="138744">MAPVLKKYKAAAVNAEPGWFNLEESVRRTIHWIDEAGKAGCKFIAFPELWIPGYPYWAWKVNYQESLPLLKKYRENSLPSDSEEMRRIREAARNNKIFVSLGYSEVDLASLYTTQIMINPAGDIINHRRKIKATHVERLVFGDGTGDTTESVMDTEIGRIGHLNCWENMNPFLKAYAASLGEQVHVAAWPLYPGKETLKYPDPYTNIAEANADLVTPAYAIETGAFTLAPWQTITAEGIKLNTPPGKELEDPNIYNGNGRIFGPDGQNLVPHPDKDFQGLLFVDIDLDEIHLTKSLADFGGHYMRPDLIRLLVDTNRKDLIVHEDRVNGGVVYQKTVDRVGLSKPLGGTTEESTNPYEDKALPPIDGGLHAWLFLAASAMIEALVWGFAFSFGVFQSYYHDNEVVQDSNMVAVIGTCATGVAYMSCPLVITTMILLPRTARWFSTLGLSIMCLSLAMGSFSTNFTHLVLSQGVGFGIGGCIAYSPSILYMSEWFDKRRGLAFGIVWAGSGLSGVLIPLALEKFLAQYGFRTTLRIFSVLIFVLAAPFLYFHKSRLPVSREVKYDRLNARFLCSRVSIIYQLGNIAEALGFFLPAIYLPTLARTLGASDLLASLTVTALNLASVFGSVSMGFLSDRCHTLTCISISTAGTVLSIFLIWGFSTTIPVLIVFAVAYGVFAGSYSAIWSGMIREIQKDSPRADATIIFSTIAFGRGVGNVVSGPFSEALLQADTWQGHAMGAYGSGFGLLIRWQVEMEYNTYLLLEKSMFPPGDWMSVFRISWSDEVSKSEDASLVNWPEPAHGGSSSDQNNAGQMTIQEATPPHELVDSESGWQENEMDAKHEAPRYQDAFGDESNAEVKYKTMEWWQAGMSVMIAESVSLGVLSLPATLAQLGLAPALVLIIGLGLLATYTGYVIGQFHQAYPHIQNLADAGDVLMGAFGRELFGIGQLLFSIFIMGSHILTFSVMMNTITEHGTCTMVFTTVGFVICMVCSLPRTMKNMTYISGVSFVSIFSAVMVTMVGVGVQANGVSRIQATIDTDLFHAFTAVTNIVFAYCAHVAFFGLLAEMKNPRDFPKALYMLQTFEIIFYTVAAVVIYYYAGQSVESPALGSAGPLLKKVAYGLAIPTIVGAGVVNGHVGLKYIYVRLFRGTDRMHRRDLVSIGSWVVIGLTCWVVAWIIADAIPVFSDLLSLISSLFASWFSYGLGGVYWLHINWGKWFSSPRKICLTIINMLIVLIGGCMCGLGLYVSGKAIHDDASSNSFSCASNA</sequence>
<evidence type="ECO:0000256" key="1">
    <source>
        <dbReference type="ARBA" id="ARBA00004141"/>
    </source>
</evidence>
<dbReference type="SUPFAM" id="SSF103473">
    <property type="entry name" value="MFS general substrate transporter"/>
    <property type="match status" value="1"/>
</dbReference>
<comment type="caution">
    <text evidence="16">The sequence shown here is derived from an EMBL/GenBank/DDBJ whole genome shotgun (WGS) entry which is preliminary data.</text>
</comment>
<dbReference type="FunFam" id="3.60.110.10:FF:000011">
    <property type="entry name" value="Cyanide hydratase"/>
    <property type="match status" value="1"/>
</dbReference>
<keyword evidence="7 14" id="KW-1133">Transmembrane helix</keyword>
<dbReference type="InterPro" id="IPR036526">
    <property type="entry name" value="C-N_Hydrolase_sf"/>
</dbReference>
<feature type="transmembrane region" description="Helical" evidence="14">
    <location>
        <begin position="1038"/>
        <end position="1062"/>
    </location>
</feature>
<evidence type="ECO:0000313" key="16">
    <source>
        <dbReference type="EMBL" id="OOQ90312.1"/>
    </source>
</evidence>
<dbReference type="PROSITE" id="PS00920">
    <property type="entry name" value="NITRIL_CHT_1"/>
    <property type="match status" value="1"/>
</dbReference>
<dbReference type="Gene3D" id="3.60.110.10">
    <property type="entry name" value="Carbon-nitrogen hydrolase"/>
    <property type="match status" value="1"/>
</dbReference>
<dbReference type="Pfam" id="PF00795">
    <property type="entry name" value="CN_hydrolase"/>
    <property type="match status" value="1"/>
</dbReference>
<dbReference type="InterPro" id="IPR037544">
    <property type="entry name" value="CN_hydrolase"/>
</dbReference>
<feature type="transmembrane region" description="Helical" evidence="14">
    <location>
        <begin position="891"/>
        <end position="913"/>
    </location>
</feature>
<evidence type="ECO:0000256" key="6">
    <source>
        <dbReference type="ARBA" id="ARBA00022801"/>
    </source>
</evidence>
<feature type="region of interest" description="Disordered" evidence="13">
    <location>
        <begin position="790"/>
        <end position="809"/>
    </location>
</feature>
<name>A0A1S9RXT4_PENBI</name>
<dbReference type="InterPro" id="IPR036259">
    <property type="entry name" value="MFS_trans_sf"/>
</dbReference>
<evidence type="ECO:0000256" key="14">
    <source>
        <dbReference type="SAM" id="Phobius"/>
    </source>
</evidence>
<feature type="transmembrane region" description="Helical" evidence="14">
    <location>
        <begin position="410"/>
        <end position="430"/>
    </location>
</feature>
<feature type="transmembrane region" description="Helical" evidence="14">
    <location>
        <begin position="998"/>
        <end position="1018"/>
    </location>
</feature>
<feature type="transmembrane region" description="Helical" evidence="14">
    <location>
        <begin position="369"/>
        <end position="390"/>
    </location>
</feature>
<protein>
    <recommendedName>
        <fullName evidence="4 11">Cyanide hydratase</fullName>
        <shortName evidence="11">CHT</shortName>
        <ecNumber evidence="3 11">4.2.1.66</ecNumber>
    </recommendedName>
    <alternativeName>
        <fullName evidence="11">Cyanide-degrading nitrilase</fullName>
    </alternativeName>
    <alternativeName>
        <fullName evidence="11">Formamide hydrolyase</fullName>
    </alternativeName>
</protein>
<evidence type="ECO:0000256" key="4">
    <source>
        <dbReference type="ARBA" id="ARBA00018166"/>
    </source>
</evidence>
<feature type="transmembrane region" description="Helical" evidence="14">
    <location>
        <begin position="1189"/>
        <end position="1210"/>
    </location>
</feature>
<evidence type="ECO:0000313" key="17">
    <source>
        <dbReference type="Proteomes" id="UP000190744"/>
    </source>
</evidence>
<feature type="active site" description="Proton acceptor" evidence="12">
    <location>
        <position position="48"/>
    </location>
</feature>
<dbReference type="FunFam" id="1.20.1740.10:FF:000039">
    <property type="entry name" value="Neutral amino acid transporter (Eurofung)"/>
    <property type="match status" value="1"/>
</dbReference>
<comment type="subcellular location">
    <subcellularLocation>
        <location evidence="1">Membrane</location>
        <topology evidence="1">Multi-pass membrane protein</topology>
    </subcellularLocation>
</comment>
<comment type="similarity">
    <text evidence="2 11">Belongs to the carbon-nitrogen hydrolase superfamily. Nitrilase family.</text>
</comment>
<feature type="transmembrane region" description="Helical" evidence="14">
    <location>
        <begin position="866"/>
        <end position="885"/>
    </location>
</feature>
<evidence type="ECO:0000256" key="2">
    <source>
        <dbReference type="ARBA" id="ARBA00008129"/>
    </source>
</evidence>
<evidence type="ECO:0000256" key="8">
    <source>
        <dbReference type="ARBA" id="ARBA00023136"/>
    </source>
</evidence>
<feature type="transmembrane region" description="Helical" evidence="14">
    <location>
        <begin position="970"/>
        <end position="991"/>
    </location>
</feature>
<reference evidence="17" key="1">
    <citation type="submission" date="2015-09" db="EMBL/GenBank/DDBJ databases">
        <authorList>
            <person name="Fill T.P."/>
            <person name="Baretta J.F."/>
            <person name="de Almeida L.G."/>
            <person name="Rocha M."/>
            <person name="de Souza D.H."/>
            <person name="Malavazi I."/>
            <person name="Cerdeira L.T."/>
            <person name="Hong H."/>
            <person name="Samborskyy M."/>
            <person name="de Vasconcelos A.T."/>
            <person name="Leadlay P."/>
            <person name="Rodrigues-Filho E."/>
        </authorList>
    </citation>
    <scope>NUCLEOTIDE SEQUENCE [LARGE SCALE GENOMIC DNA]</scope>
    <source>
        <strain evidence="17">LaBioMMi 136</strain>
    </source>
</reference>
<evidence type="ECO:0000256" key="3">
    <source>
        <dbReference type="ARBA" id="ARBA00013135"/>
    </source>
</evidence>
<feature type="transmembrane region" description="Helical" evidence="14">
    <location>
        <begin position="442"/>
        <end position="461"/>
    </location>
</feature>
<comment type="subunit">
    <text evidence="11">Oligomer of dimers, forming left-handed helical fibers.</text>
</comment>
<feature type="transmembrane region" description="Helical" evidence="14">
    <location>
        <begin position="1156"/>
        <end position="1177"/>
    </location>
</feature>
<keyword evidence="9 11" id="KW-0456">Lyase</keyword>
<feature type="transmembrane region" description="Helical" evidence="14">
    <location>
        <begin position="467"/>
        <end position="488"/>
    </location>
</feature>
<feature type="transmembrane region" description="Helical" evidence="14">
    <location>
        <begin position="941"/>
        <end position="964"/>
    </location>
</feature>
<dbReference type="EMBL" id="LJBN01000090">
    <property type="protein sequence ID" value="OOQ90312.1"/>
    <property type="molecule type" value="Genomic_DNA"/>
</dbReference>
<dbReference type="EC" id="4.2.1.66" evidence="3 11"/>
<keyword evidence="8 14" id="KW-0472">Membrane</keyword>
<feature type="transmembrane region" description="Helical" evidence="14">
    <location>
        <begin position="665"/>
        <end position="687"/>
    </location>
</feature>
<dbReference type="Gene3D" id="1.20.1250.20">
    <property type="entry name" value="MFS general substrate transporter like domains"/>
    <property type="match status" value="2"/>
</dbReference>
<keyword evidence="6" id="KW-0378">Hydrolase</keyword>
<feature type="transmembrane region" description="Helical" evidence="14">
    <location>
        <begin position="1222"/>
        <end position="1245"/>
    </location>
</feature>
<dbReference type="CDD" id="cd07564">
    <property type="entry name" value="nitrilases_CHs"/>
    <property type="match status" value="1"/>
</dbReference>
<dbReference type="SUPFAM" id="SSF56317">
    <property type="entry name" value="Carbon-nitrogen hydrolase"/>
    <property type="match status" value="1"/>
</dbReference>
<accession>A0A1S9RXT4</accession>
<evidence type="ECO:0000256" key="11">
    <source>
        <dbReference type="HAMAP-Rule" id="MF_03224"/>
    </source>
</evidence>
<feature type="transmembrane region" description="Helical" evidence="14">
    <location>
        <begin position="609"/>
        <end position="632"/>
    </location>
</feature>
<dbReference type="GO" id="GO:0016020">
    <property type="term" value="C:membrane"/>
    <property type="evidence" value="ECO:0007669"/>
    <property type="project" value="UniProtKB-SubCell"/>
</dbReference>
<evidence type="ECO:0000256" key="5">
    <source>
        <dbReference type="ARBA" id="ARBA00022692"/>
    </source>
</evidence>
<feature type="transmembrane region" description="Helical" evidence="14">
    <location>
        <begin position="639"/>
        <end position="659"/>
    </location>
</feature>
<dbReference type="GO" id="GO:0030196">
    <property type="term" value="F:cyanide hydratase activity"/>
    <property type="evidence" value="ECO:0007669"/>
    <property type="project" value="UniProtKB-UniRule"/>
</dbReference>
<feature type="domain" description="CN hydrolase" evidence="15">
    <location>
        <begin position="8"/>
        <end position="287"/>
    </location>
</feature>
<dbReference type="PANTHER" id="PTHR46044:SF4">
    <property type="entry name" value="CYANIDE HYDRATASE"/>
    <property type="match status" value="1"/>
</dbReference>
<dbReference type="AlphaFoldDB" id="A0A1S9RXT4"/>
<dbReference type="Pfam" id="PF07690">
    <property type="entry name" value="MFS_1"/>
    <property type="match status" value="2"/>
</dbReference>
<dbReference type="Proteomes" id="UP000190744">
    <property type="component" value="Unassembled WGS sequence"/>
</dbReference>
<dbReference type="PROSITE" id="PS50263">
    <property type="entry name" value="CN_HYDROLASE"/>
    <property type="match status" value="1"/>
</dbReference>
<dbReference type="InterPro" id="IPR044149">
    <property type="entry name" value="Nitrilases_CHs"/>
</dbReference>
<feature type="transmembrane region" description="Helical" evidence="14">
    <location>
        <begin position="532"/>
        <end position="550"/>
    </location>
</feature>
<organism evidence="16 17">
    <name type="scientific">Penicillium brasilianum</name>
    <dbReference type="NCBI Taxonomy" id="104259"/>
    <lineage>
        <taxon>Eukaryota</taxon>
        <taxon>Fungi</taxon>
        <taxon>Dikarya</taxon>
        <taxon>Ascomycota</taxon>
        <taxon>Pezizomycotina</taxon>
        <taxon>Eurotiomycetes</taxon>
        <taxon>Eurotiomycetidae</taxon>
        <taxon>Eurotiales</taxon>
        <taxon>Aspergillaceae</taxon>
        <taxon>Penicillium</taxon>
    </lineage>
</organism>
<dbReference type="GO" id="GO:0019500">
    <property type="term" value="P:cyanide catabolic process"/>
    <property type="evidence" value="ECO:0007669"/>
    <property type="project" value="UniProtKB-UniRule"/>
</dbReference>